<proteinExistence type="predicted"/>
<feature type="domain" description="STAS" evidence="1">
    <location>
        <begin position="40"/>
        <end position="132"/>
    </location>
</feature>
<gene>
    <name evidence="2" type="ORF">NCTC10742_00481</name>
</gene>
<dbReference type="InterPro" id="IPR036513">
    <property type="entry name" value="STAS_dom_sf"/>
</dbReference>
<name>A0A378SGK9_9MYCO</name>
<dbReference type="AlphaFoldDB" id="A0A378SGK9"/>
<sequence>MEWGGAMTVVSNADFGAEPLRIGYDYLGTLDFGIYGDGCLLLFGELFGRHFRRVDELMAETIAVSGPGCRSVIVDVSAVTWFSPCAVEALQRLVANGERDGIAIALVAIPGAEAYRALKAAGLKVLHSPSRE</sequence>
<evidence type="ECO:0000313" key="2">
    <source>
        <dbReference type="EMBL" id="STZ41278.1"/>
    </source>
</evidence>
<dbReference type="Proteomes" id="UP000254291">
    <property type="component" value="Unassembled WGS sequence"/>
</dbReference>
<protein>
    <recommendedName>
        <fullName evidence="1">STAS domain-containing protein</fullName>
    </recommendedName>
</protein>
<evidence type="ECO:0000313" key="3">
    <source>
        <dbReference type="Proteomes" id="UP000254291"/>
    </source>
</evidence>
<dbReference type="Pfam" id="PF01740">
    <property type="entry name" value="STAS"/>
    <property type="match status" value="1"/>
</dbReference>
<accession>A0A378SGK9</accession>
<dbReference type="EMBL" id="UGQM01000001">
    <property type="protein sequence ID" value="STZ41278.1"/>
    <property type="molecule type" value="Genomic_DNA"/>
</dbReference>
<dbReference type="InterPro" id="IPR002645">
    <property type="entry name" value="STAS_dom"/>
</dbReference>
<organism evidence="2 3">
    <name type="scientific">Mycolicibacterium gilvum</name>
    <dbReference type="NCBI Taxonomy" id="1804"/>
    <lineage>
        <taxon>Bacteria</taxon>
        <taxon>Bacillati</taxon>
        <taxon>Actinomycetota</taxon>
        <taxon>Actinomycetes</taxon>
        <taxon>Mycobacteriales</taxon>
        <taxon>Mycobacteriaceae</taxon>
        <taxon>Mycolicibacterium</taxon>
    </lineage>
</organism>
<dbReference type="SUPFAM" id="SSF52091">
    <property type="entry name" value="SpoIIaa-like"/>
    <property type="match status" value="1"/>
</dbReference>
<evidence type="ECO:0000259" key="1">
    <source>
        <dbReference type="PROSITE" id="PS50801"/>
    </source>
</evidence>
<reference evidence="2 3" key="1">
    <citation type="submission" date="2018-06" db="EMBL/GenBank/DDBJ databases">
        <authorList>
            <consortium name="Pathogen Informatics"/>
            <person name="Doyle S."/>
        </authorList>
    </citation>
    <scope>NUCLEOTIDE SEQUENCE [LARGE SCALE GENOMIC DNA]</scope>
    <source>
        <strain evidence="2 3">NCTC10742</strain>
    </source>
</reference>
<dbReference type="Gene3D" id="3.30.750.24">
    <property type="entry name" value="STAS domain"/>
    <property type="match status" value="1"/>
</dbReference>
<dbReference type="PROSITE" id="PS50801">
    <property type="entry name" value="STAS"/>
    <property type="match status" value="1"/>
</dbReference>